<dbReference type="EMBL" id="JACHBX010000001">
    <property type="protein sequence ID" value="MBB6132559.1"/>
    <property type="molecule type" value="Genomic_DNA"/>
</dbReference>
<keyword evidence="3" id="KW-0479">Metal-binding</keyword>
<dbReference type="RefSeq" id="WP_183550947.1">
    <property type="nucleotide sequence ID" value="NZ_JACHBX010000001.1"/>
</dbReference>
<dbReference type="GO" id="GO:0006508">
    <property type="term" value="P:proteolysis"/>
    <property type="evidence" value="ECO:0007669"/>
    <property type="project" value="UniProtKB-KW"/>
</dbReference>
<dbReference type="GO" id="GO:0004222">
    <property type="term" value="F:metalloendopeptidase activity"/>
    <property type="evidence" value="ECO:0007669"/>
    <property type="project" value="TreeGrafter"/>
</dbReference>
<dbReference type="AlphaFoldDB" id="A0A7W9WVX1"/>
<accession>A0A7W9WVX1</accession>
<evidence type="ECO:0000256" key="2">
    <source>
        <dbReference type="ARBA" id="ARBA00022670"/>
    </source>
</evidence>
<protein>
    <submittedName>
        <fullName evidence="8">Murein DD-endopeptidase MepM/ murein hydrolase activator NlpD</fullName>
    </submittedName>
</protein>
<dbReference type="Pfam" id="PF01551">
    <property type="entry name" value="Peptidase_M23"/>
    <property type="match status" value="1"/>
</dbReference>
<evidence type="ECO:0000256" key="6">
    <source>
        <dbReference type="ARBA" id="ARBA00023049"/>
    </source>
</evidence>
<keyword evidence="5" id="KW-0862">Zinc</keyword>
<evidence type="ECO:0000259" key="7">
    <source>
        <dbReference type="Pfam" id="PF01551"/>
    </source>
</evidence>
<dbReference type="PANTHER" id="PTHR21666:SF288">
    <property type="entry name" value="CELL DIVISION PROTEIN YTFB"/>
    <property type="match status" value="1"/>
</dbReference>
<dbReference type="InterPro" id="IPR016047">
    <property type="entry name" value="M23ase_b-sheet_dom"/>
</dbReference>
<dbReference type="InterPro" id="IPR050570">
    <property type="entry name" value="Cell_wall_metabolism_enzyme"/>
</dbReference>
<evidence type="ECO:0000256" key="5">
    <source>
        <dbReference type="ARBA" id="ARBA00022833"/>
    </source>
</evidence>
<proteinExistence type="predicted"/>
<evidence type="ECO:0000256" key="4">
    <source>
        <dbReference type="ARBA" id="ARBA00022801"/>
    </source>
</evidence>
<evidence type="ECO:0000256" key="3">
    <source>
        <dbReference type="ARBA" id="ARBA00022723"/>
    </source>
</evidence>
<comment type="caution">
    <text evidence="8">The sequence shown here is derived from an EMBL/GenBank/DDBJ whole genome shotgun (WGS) entry which is preliminary data.</text>
</comment>
<organism evidence="8 9">
    <name type="scientific">Massilia aurea</name>
    <dbReference type="NCBI Taxonomy" id="373040"/>
    <lineage>
        <taxon>Bacteria</taxon>
        <taxon>Pseudomonadati</taxon>
        <taxon>Pseudomonadota</taxon>
        <taxon>Betaproteobacteria</taxon>
        <taxon>Burkholderiales</taxon>
        <taxon>Oxalobacteraceae</taxon>
        <taxon>Telluria group</taxon>
        <taxon>Massilia</taxon>
    </lineage>
</organism>
<keyword evidence="6" id="KW-0482">Metalloprotease</keyword>
<dbReference type="GO" id="GO:0046872">
    <property type="term" value="F:metal ion binding"/>
    <property type="evidence" value="ECO:0007669"/>
    <property type="project" value="UniProtKB-KW"/>
</dbReference>
<comment type="cofactor">
    <cofactor evidence="1">
        <name>Zn(2+)</name>
        <dbReference type="ChEBI" id="CHEBI:29105"/>
    </cofactor>
</comment>
<name>A0A7W9WVX1_9BURK</name>
<gene>
    <name evidence="8" type="ORF">HD842_000670</name>
</gene>
<dbReference type="PANTHER" id="PTHR21666">
    <property type="entry name" value="PEPTIDASE-RELATED"/>
    <property type="match status" value="1"/>
</dbReference>
<dbReference type="SUPFAM" id="SSF51261">
    <property type="entry name" value="Duplicated hybrid motif"/>
    <property type="match status" value="1"/>
</dbReference>
<keyword evidence="4 8" id="KW-0378">Hydrolase</keyword>
<evidence type="ECO:0000313" key="8">
    <source>
        <dbReference type="EMBL" id="MBB6132559.1"/>
    </source>
</evidence>
<dbReference type="Proteomes" id="UP000540787">
    <property type="component" value="Unassembled WGS sequence"/>
</dbReference>
<keyword evidence="2" id="KW-0645">Protease</keyword>
<evidence type="ECO:0000313" key="9">
    <source>
        <dbReference type="Proteomes" id="UP000540787"/>
    </source>
</evidence>
<evidence type="ECO:0000256" key="1">
    <source>
        <dbReference type="ARBA" id="ARBA00001947"/>
    </source>
</evidence>
<reference evidence="8 9" key="1">
    <citation type="submission" date="2020-08" db="EMBL/GenBank/DDBJ databases">
        <title>The Agave Microbiome: Exploring the role of microbial communities in plant adaptations to desert environments.</title>
        <authorList>
            <person name="Partida-Martinez L.P."/>
        </authorList>
    </citation>
    <scope>NUCLEOTIDE SEQUENCE [LARGE SCALE GENOMIC DNA]</scope>
    <source>
        <strain evidence="8 9">AT3.2</strain>
    </source>
</reference>
<keyword evidence="9" id="KW-1185">Reference proteome</keyword>
<dbReference type="InterPro" id="IPR011055">
    <property type="entry name" value="Dup_hybrid_motif"/>
</dbReference>
<feature type="domain" description="M23ase beta-sheet core" evidence="7">
    <location>
        <begin position="116"/>
        <end position="208"/>
    </location>
</feature>
<sequence length="230" mass="24369">MKWLITFILGVLVGAAILFVALQDVPEKPATEVAATAPAAPGIPASQIEGQLPPAPVVVPNLEDADLPLRPTPDANAATGSAAPTTMPGKLLVPVQGIKSAQLTDTFYQPRGEQRQHEALDIMAPTGTPVVAVADGKVAKLFHSKPGGLTVYQFDPTGQFAYYYAHLDRYADGIAEGMEVKRGTLIGYVGVTGNSDPNAPHLHFAVVALTPEKQWWKGTPLNPFPLMSDQ</sequence>
<dbReference type="CDD" id="cd12797">
    <property type="entry name" value="M23_peptidase"/>
    <property type="match status" value="1"/>
</dbReference>
<dbReference type="Gene3D" id="2.70.70.10">
    <property type="entry name" value="Glucose Permease (Domain IIA)"/>
    <property type="match status" value="1"/>
</dbReference>